<proteinExistence type="predicted"/>
<feature type="non-terminal residue" evidence="2">
    <location>
        <position position="22"/>
    </location>
</feature>
<accession>A0A392QC90</accession>
<dbReference type="Proteomes" id="UP000265520">
    <property type="component" value="Unassembled WGS sequence"/>
</dbReference>
<comment type="caution">
    <text evidence="2">The sequence shown here is derived from an EMBL/GenBank/DDBJ whole genome shotgun (WGS) entry which is preliminary data.</text>
</comment>
<reference evidence="2 3" key="1">
    <citation type="journal article" date="2018" name="Front. Plant Sci.">
        <title>Red Clover (Trifolium pratense) and Zigzag Clover (T. medium) - A Picture of Genomic Similarities and Differences.</title>
        <authorList>
            <person name="Dluhosova J."/>
            <person name="Istvanek J."/>
            <person name="Nedelnik J."/>
            <person name="Repkova J."/>
        </authorList>
    </citation>
    <scope>NUCLEOTIDE SEQUENCE [LARGE SCALE GENOMIC DNA]</scope>
    <source>
        <strain evidence="3">cv. 10/8</strain>
        <tissue evidence="2">Leaf</tissue>
    </source>
</reference>
<evidence type="ECO:0000313" key="2">
    <source>
        <dbReference type="EMBL" id="MCI21764.1"/>
    </source>
</evidence>
<evidence type="ECO:0000256" key="1">
    <source>
        <dbReference type="SAM" id="MobiDB-lite"/>
    </source>
</evidence>
<organism evidence="2 3">
    <name type="scientific">Trifolium medium</name>
    <dbReference type="NCBI Taxonomy" id="97028"/>
    <lineage>
        <taxon>Eukaryota</taxon>
        <taxon>Viridiplantae</taxon>
        <taxon>Streptophyta</taxon>
        <taxon>Embryophyta</taxon>
        <taxon>Tracheophyta</taxon>
        <taxon>Spermatophyta</taxon>
        <taxon>Magnoliopsida</taxon>
        <taxon>eudicotyledons</taxon>
        <taxon>Gunneridae</taxon>
        <taxon>Pentapetalae</taxon>
        <taxon>rosids</taxon>
        <taxon>fabids</taxon>
        <taxon>Fabales</taxon>
        <taxon>Fabaceae</taxon>
        <taxon>Papilionoideae</taxon>
        <taxon>50 kb inversion clade</taxon>
        <taxon>NPAAA clade</taxon>
        <taxon>Hologalegina</taxon>
        <taxon>IRL clade</taxon>
        <taxon>Trifolieae</taxon>
        <taxon>Trifolium</taxon>
    </lineage>
</organism>
<name>A0A392QC90_9FABA</name>
<dbReference type="AlphaFoldDB" id="A0A392QC90"/>
<evidence type="ECO:0000313" key="3">
    <source>
        <dbReference type="Proteomes" id="UP000265520"/>
    </source>
</evidence>
<feature type="region of interest" description="Disordered" evidence="1">
    <location>
        <begin position="1"/>
        <end position="22"/>
    </location>
</feature>
<dbReference type="EMBL" id="LXQA010126654">
    <property type="protein sequence ID" value="MCI21764.1"/>
    <property type="molecule type" value="Genomic_DNA"/>
</dbReference>
<sequence>MMAARKLNTTRKMNTVRIKDEH</sequence>
<protein>
    <submittedName>
        <fullName evidence="2">Uncharacterized protein</fullName>
    </submittedName>
</protein>
<keyword evidence="3" id="KW-1185">Reference proteome</keyword>